<dbReference type="GO" id="GO:0006612">
    <property type="term" value="P:protein targeting to membrane"/>
    <property type="evidence" value="ECO:0007669"/>
    <property type="project" value="TreeGrafter"/>
</dbReference>
<dbReference type="HOGENOM" id="CLU_023534_0_0_1"/>
<evidence type="ECO:0000259" key="13">
    <source>
        <dbReference type="Pfam" id="PF01529"/>
    </source>
</evidence>
<evidence type="ECO:0000313" key="14">
    <source>
        <dbReference type="EMBL" id="CBQ72058.1"/>
    </source>
</evidence>
<keyword evidence="5 11" id="KW-0472">Membrane</keyword>
<keyword evidence="7" id="KW-0449">Lipoprotein</keyword>
<protein>
    <recommendedName>
        <fullName evidence="11">Palmitoyltransferase</fullName>
        <ecNumber evidence="11">2.3.1.225</ecNumber>
    </recommendedName>
</protein>
<dbReference type="InterPro" id="IPR001594">
    <property type="entry name" value="Palmitoyltrfase_DHHC"/>
</dbReference>
<dbReference type="GO" id="GO:0016020">
    <property type="term" value="C:membrane"/>
    <property type="evidence" value="ECO:0007669"/>
    <property type="project" value="UniProtKB-SubCell"/>
</dbReference>
<comment type="domain">
    <text evidence="11">The DHHC domain is required for palmitoyltransferase activity.</text>
</comment>
<dbReference type="eggNOG" id="KOG1311">
    <property type="taxonomic scope" value="Eukaryota"/>
</dbReference>
<dbReference type="EC" id="2.3.1.225" evidence="11"/>
<keyword evidence="8 11" id="KW-0012">Acyltransferase</keyword>
<feature type="region of interest" description="Disordered" evidence="12">
    <location>
        <begin position="288"/>
        <end position="327"/>
    </location>
</feature>
<evidence type="ECO:0000256" key="7">
    <source>
        <dbReference type="ARBA" id="ARBA00023288"/>
    </source>
</evidence>
<dbReference type="GO" id="GO:0005794">
    <property type="term" value="C:Golgi apparatus"/>
    <property type="evidence" value="ECO:0007669"/>
    <property type="project" value="TreeGrafter"/>
</dbReference>
<dbReference type="EMBL" id="FQ311452">
    <property type="protein sequence ID" value="CBQ72058.1"/>
    <property type="molecule type" value="Genomic_DNA"/>
</dbReference>
<keyword evidence="3 11" id="KW-0812">Transmembrane</keyword>
<comment type="catalytic activity">
    <reaction evidence="10 11">
        <text>L-cysteinyl-[protein] + hexadecanoyl-CoA = S-hexadecanoyl-L-cysteinyl-[protein] + CoA</text>
        <dbReference type="Rhea" id="RHEA:36683"/>
        <dbReference type="Rhea" id="RHEA-COMP:10131"/>
        <dbReference type="Rhea" id="RHEA-COMP:11032"/>
        <dbReference type="ChEBI" id="CHEBI:29950"/>
        <dbReference type="ChEBI" id="CHEBI:57287"/>
        <dbReference type="ChEBI" id="CHEBI:57379"/>
        <dbReference type="ChEBI" id="CHEBI:74151"/>
        <dbReference type="EC" id="2.3.1.225"/>
    </reaction>
</comment>
<evidence type="ECO:0000256" key="3">
    <source>
        <dbReference type="ARBA" id="ARBA00022692"/>
    </source>
</evidence>
<keyword evidence="6" id="KW-0564">Palmitate</keyword>
<evidence type="ECO:0000256" key="8">
    <source>
        <dbReference type="ARBA" id="ARBA00023315"/>
    </source>
</evidence>
<feature type="region of interest" description="Disordered" evidence="12">
    <location>
        <begin position="372"/>
        <end position="407"/>
    </location>
</feature>
<reference evidence="14 15" key="1">
    <citation type="journal article" date="2010" name="Science">
        <title>Pathogenicity determinants in smut fungi revealed by genome comparison.</title>
        <authorList>
            <person name="Schirawski J."/>
            <person name="Mannhaupt G."/>
            <person name="Muench K."/>
            <person name="Brefort T."/>
            <person name="Schipper K."/>
            <person name="Doehlemann G."/>
            <person name="Di Stasio M."/>
            <person name="Roessel N."/>
            <person name="Mendoza-Mendoza A."/>
            <person name="Pester D."/>
            <person name="Mueller O."/>
            <person name="Winterberg B."/>
            <person name="Meyer E."/>
            <person name="Ghareeb H."/>
            <person name="Wollenberg T."/>
            <person name="Muensterkoetter M."/>
            <person name="Wong P."/>
            <person name="Walter M."/>
            <person name="Stukenbrock E."/>
            <person name="Gueldener U."/>
            <person name="Kahmann R."/>
        </authorList>
    </citation>
    <scope>NUCLEOTIDE SEQUENCE [LARGE SCALE GENOMIC DNA]</scope>
    <source>
        <strain evidence="15">SRZ2</strain>
    </source>
</reference>
<gene>
    <name evidence="14" type="ORF">sr12924</name>
</gene>
<feature type="transmembrane region" description="Helical" evidence="11">
    <location>
        <begin position="144"/>
        <end position="165"/>
    </location>
</feature>
<feature type="region of interest" description="Disordered" evidence="12">
    <location>
        <begin position="19"/>
        <end position="100"/>
    </location>
</feature>
<dbReference type="OrthoDB" id="1436450at2759"/>
<dbReference type="PROSITE" id="PS50216">
    <property type="entry name" value="DHHC"/>
    <property type="match status" value="1"/>
</dbReference>
<feature type="compositionally biased region" description="Basic and acidic residues" evidence="12">
    <location>
        <begin position="298"/>
        <end position="312"/>
    </location>
</feature>
<feature type="region of interest" description="Disordered" evidence="12">
    <location>
        <begin position="605"/>
        <end position="630"/>
    </location>
</feature>
<dbReference type="GO" id="GO:0019706">
    <property type="term" value="F:protein-cysteine S-palmitoyltransferase activity"/>
    <property type="evidence" value="ECO:0007669"/>
    <property type="project" value="UniProtKB-EC"/>
</dbReference>
<name>E6ZXV1_SPORE</name>
<sequence length="682" mass="74337">MVSGQALSDVDDRTMSVLSTSSQTHVEFHDAHPHSPRSKAMAWNTKHAEPAAQQAETGQQQTLPPSEPSNMPPALDTAQVGRPTSNRQKRADRPPPPKCMQSCIQSIESCTQNVVRFNERMDASRAQAEQQRRDNGDPLVARKAIVPLVFVILSWVFLAYVWRLCSRLIQQNPPGALLGSRREGIGLLAGFVVLWLMAIWSYVVVISKGPGLVKDYVPESDPPPAAVPAEHRNNAEPSQQSAAAPMPIPGHAMRASESAIASAPSTSLPYPSYNADLERFGGYRASSDSMRVLPGSVEPKHEDHMSHSRDVSRGTVAEEDAGAAGDVSAAAVEEQLNVENSAAADEVDASDAAADPQLPGLIGPLAAGAVAEEQGARQGAEALDRMTASPTTAGWAPPQRRPPNDPPPLSAAALYCHRCRRVKPPRAHHCRRCGTCVLKMDHHCPWVGGCVGAHNQRFFFIFVVWVTLLELYTLVTTAVFFQRGVRSLRAPGGSAWKVDGFLVSLFPVSGVFLLFTGALLCTHVYLVARNMTTVEHVGVSRWQGRERVLVDRWFGMQARQAGGTSSFGALKRKRQMVREWDREWGGLTREANPWWLGGAETAPQPDAVSASGAHEKHAAHTRARASSAPWRSNVEQALGTSVWMWLLPLGKHPNDGLDFPVNPRFGAQGVWRMRRDWPAALQ</sequence>
<dbReference type="GO" id="GO:0005783">
    <property type="term" value="C:endoplasmic reticulum"/>
    <property type="evidence" value="ECO:0007669"/>
    <property type="project" value="TreeGrafter"/>
</dbReference>
<dbReference type="AlphaFoldDB" id="E6ZXV1"/>
<evidence type="ECO:0000256" key="6">
    <source>
        <dbReference type="ARBA" id="ARBA00023139"/>
    </source>
</evidence>
<evidence type="ECO:0000256" key="2">
    <source>
        <dbReference type="ARBA" id="ARBA00022679"/>
    </source>
</evidence>
<keyword evidence="15" id="KW-1185">Reference proteome</keyword>
<evidence type="ECO:0000313" key="15">
    <source>
        <dbReference type="Proteomes" id="UP000008867"/>
    </source>
</evidence>
<feature type="region of interest" description="Disordered" evidence="12">
    <location>
        <begin position="223"/>
        <end position="249"/>
    </location>
</feature>
<evidence type="ECO:0000256" key="4">
    <source>
        <dbReference type="ARBA" id="ARBA00022989"/>
    </source>
</evidence>
<evidence type="ECO:0000256" key="1">
    <source>
        <dbReference type="ARBA" id="ARBA00004141"/>
    </source>
</evidence>
<feature type="domain" description="Palmitoyltransferase DHHC" evidence="13">
    <location>
        <begin position="414"/>
        <end position="537"/>
    </location>
</feature>
<dbReference type="Proteomes" id="UP000008867">
    <property type="component" value="Chromosome 3"/>
</dbReference>
<accession>E6ZXV1</accession>
<feature type="transmembrane region" description="Helical" evidence="11">
    <location>
        <begin position="458"/>
        <end position="481"/>
    </location>
</feature>
<feature type="transmembrane region" description="Helical" evidence="11">
    <location>
        <begin position="501"/>
        <end position="526"/>
    </location>
</feature>
<organism evidence="14 15">
    <name type="scientific">Sporisorium reilianum (strain SRZ2)</name>
    <name type="common">Maize head smut fungus</name>
    <dbReference type="NCBI Taxonomy" id="999809"/>
    <lineage>
        <taxon>Eukaryota</taxon>
        <taxon>Fungi</taxon>
        <taxon>Dikarya</taxon>
        <taxon>Basidiomycota</taxon>
        <taxon>Ustilaginomycotina</taxon>
        <taxon>Ustilaginomycetes</taxon>
        <taxon>Ustilaginales</taxon>
        <taxon>Ustilaginaceae</taxon>
        <taxon>Sporisorium</taxon>
    </lineage>
</organism>
<evidence type="ECO:0000256" key="11">
    <source>
        <dbReference type="RuleBase" id="RU079119"/>
    </source>
</evidence>
<feature type="transmembrane region" description="Helical" evidence="11">
    <location>
        <begin position="185"/>
        <end position="205"/>
    </location>
</feature>
<feature type="compositionally biased region" description="Low complexity" evidence="12">
    <location>
        <begin position="372"/>
        <end position="381"/>
    </location>
</feature>
<dbReference type="PANTHER" id="PTHR22883">
    <property type="entry name" value="ZINC FINGER DHHC DOMAIN CONTAINING PROTEIN"/>
    <property type="match status" value="1"/>
</dbReference>
<evidence type="ECO:0000256" key="12">
    <source>
        <dbReference type="SAM" id="MobiDB-lite"/>
    </source>
</evidence>
<feature type="compositionally biased region" description="Low complexity" evidence="12">
    <location>
        <begin position="50"/>
        <end position="62"/>
    </location>
</feature>
<keyword evidence="4 11" id="KW-1133">Transmembrane helix</keyword>
<dbReference type="VEuPathDB" id="FungiDB:sr12924"/>
<comment type="subcellular location">
    <subcellularLocation>
        <location evidence="1">Membrane</location>
        <topology evidence="1">Multi-pass membrane protein</topology>
    </subcellularLocation>
</comment>
<proteinExistence type="inferred from homology"/>
<dbReference type="InterPro" id="IPR039859">
    <property type="entry name" value="PFA4/ZDH16/20/ERF2-like"/>
</dbReference>
<dbReference type="PANTHER" id="PTHR22883:SF23">
    <property type="entry name" value="PALMITOYLTRANSFERASE ZDHHC6"/>
    <property type="match status" value="1"/>
</dbReference>
<evidence type="ECO:0000256" key="9">
    <source>
        <dbReference type="ARBA" id="ARBA00038298"/>
    </source>
</evidence>
<keyword evidence="2 11" id="KW-0808">Transferase</keyword>
<dbReference type="Pfam" id="PF01529">
    <property type="entry name" value="DHHC"/>
    <property type="match status" value="1"/>
</dbReference>
<evidence type="ECO:0000256" key="5">
    <source>
        <dbReference type="ARBA" id="ARBA00023136"/>
    </source>
</evidence>
<evidence type="ECO:0000256" key="10">
    <source>
        <dbReference type="ARBA" id="ARBA00048048"/>
    </source>
</evidence>
<comment type="similarity">
    <text evidence="9">Belongs to the DHHC palmitoyltransferase family. PFA5 subfamily.</text>
</comment>